<reference evidence="3 4" key="1">
    <citation type="submission" date="2024-04" db="EMBL/GenBank/DDBJ databases">
        <authorList>
            <person name="Fracassetti M."/>
        </authorList>
    </citation>
    <scope>NUCLEOTIDE SEQUENCE [LARGE SCALE GENOMIC DNA]</scope>
</reference>
<keyword evidence="2" id="KW-0732">Signal</keyword>
<evidence type="ECO:0008006" key="5">
    <source>
        <dbReference type="Google" id="ProtNLM"/>
    </source>
</evidence>
<feature type="signal peptide" evidence="2">
    <location>
        <begin position="1"/>
        <end position="18"/>
    </location>
</feature>
<dbReference type="Proteomes" id="UP001497516">
    <property type="component" value="Chromosome 10"/>
</dbReference>
<dbReference type="AlphaFoldDB" id="A0AAV2CUM7"/>
<evidence type="ECO:0000313" key="4">
    <source>
        <dbReference type="Proteomes" id="UP001497516"/>
    </source>
</evidence>
<evidence type="ECO:0000256" key="2">
    <source>
        <dbReference type="SAM" id="SignalP"/>
    </source>
</evidence>
<feature type="chain" id="PRO_5043685140" description="Secreted protein" evidence="2">
    <location>
        <begin position="19"/>
        <end position="102"/>
    </location>
</feature>
<name>A0AAV2CUM7_9ROSI</name>
<evidence type="ECO:0000313" key="3">
    <source>
        <dbReference type="EMBL" id="CAL1359751.1"/>
    </source>
</evidence>
<protein>
    <recommendedName>
        <fullName evidence="5">Secreted protein</fullName>
    </recommendedName>
</protein>
<feature type="region of interest" description="Disordered" evidence="1">
    <location>
        <begin position="22"/>
        <end position="47"/>
    </location>
</feature>
<gene>
    <name evidence="3" type="ORF">LTRI10_LOCUS7221</name>
</gene>
<evidence type="ECO:0000256" key="1">
    <source>
        <dbReference type="SAM" id="MobiDB-lite"/>
    </source>
</evidence>
<accession>A0AAV2CUM7</accession>
<keyword evidence="4" id="KW-1185">Reference proteome</keyword>
<proteinExistence type="predicted"/>
<organism evidence="3 4">
    <name type="scientific">Linum trigynum</name>
    <dbReference type="NCBI Taxonomy" id="586398"/>
    <lineage>
        <taxon>Eukaryota</taxon>
        <taxon>Viridiplantae</taxon>
        <taxon>Streptophyta</taxon>
        <taxon>Embryophyta</taxon>
        <taxon>Tracheophyta</taxon>
        <taxon>Spermatophyta</taxon>
        <taxon>Magnoliopsida</taxon>
        <taxon>eudicotyledons</taxon>
        <taxon>Gunneridae</taxon>
        <taxon>Pentapetalae</taxon>
        <taxon>rosids</taxon>
        <taxon>fabids</taxon>
        <taxon>Malpighiales</taxon>
        <taxon>Linaceae</taxon>
        <taxon>Linum</taxon>
    </lineage>
</organism>
<sequence length="102" mass="11731">MATICKKLFMLLSMIVEATTSMDRKTSWTNPDPTEIEDLDGMRRRPGERDHEKLATMTVRYHQDKNDEDHKKHDGELSLLTVVLTRHLTTCDTGKLRSYGAP</sequence>
<dbReference type="EMBL" id="OZ034814">
    <property type="protein sequence ID" value="CAL1359751.1"/>
    <property type="molecule type" value="Genomic_DNA"/>
</dbReference>